<evidence type="ECO:0000313" key="4">
    <source>
        <dbReference type="EMBL" id="KAH0569986.1"/>
    </source>
</evidence>
<dbReference type="OrthoDB" id="10255396at2759"/>
<feature type="coiled-coil region" evidence="1">
    <location>
        <begin position="379"/>
        <end position="441"/>
    </location>
</feature>
<gene>
    <name evidence="3" type="ORF">SS50377_17828</name>
    <name evidence="4" type="ORF">SS50377_27959</name>
</gene>
<sequence length="572" mass="66263">MQDDTTTIKQLQLQLQSQQQQLRISHQQAEQLQRLQQAIIRMFLEFRDRAADELSNVPAETQDQLLTEQPLVILDKLRAQLRILLSFKDDFENQLKIKTTVHDSSQQSTKKDVQQRLIESQDKIFQLKQELSKAKSDINNFEQEKDQLLYNNNQQFQDLKQKLTFIEKSKAQLEDQLLERDQRIKKYNLLMKNQDLKLARISELEAKLQQKETEFQSRIAKVQTLDRNEIIRLQREIGNFKKIQSENTKLKSMLKDYETQISSFKNNIKMVKFDELNHENYALNTQIQALLTEVQTVNQNYKQSENSRIIMELELKNAKQQLQQIKSDNDKFSGLNNMNSSIMNKSQTLQNNQNQYQLSTPNMKGTKKQNNNILAQYELQTALDKLKERDREIEELAKRVRKLLALQHKSALSQKAFQEEKQSLEKQIQQLRDEIAQLRKMQNFEKISNQKIGNSDELLRDVQNLRAFAITASSVYNNANNKNSTLQNGKNQQGQQSYNNANIGKNQQNQQIYSGGMAALEDVEDPREFLRQRGSSAKLTPGRGGGYGSGQMLAGNTGGNGRGRSAVQFGLM</sequence>
<evidence type="ECO:0000256" key="2">
    <source>
        <dbReference type="SAM" id="MobiDB-lite"/>
    </source>
</evidence>
<evidence type="ECO:0000256" key="1">
    <source>
        <dbReference type="SAM" id="Coils"/>
    </source>
</evidence>
<keyword evidence="1" id="KW-0175">Coiled coil</keyword>
<accession>V6LE12</accession>
<reference evidence="4" key="2">
    <citation type="submission" date="2020-12" db="EMBL/GenBank/DDBJ databases">
        <title>New Spironucleus salmonicida genome in near-complete chromosomes.</title>
        <authorList>
            <person name="Xu F."/>
            <person name="Kurt Z."/>
            <person name="Jimenez-Gonzalez A."/>
            <person name="Astvaldsson A."/>
            <person name="Andersson J.O."/>
            <person name="Svard S.G."/>
        </authorList>
    </citation>
    <scope>NUCLEOTIDE SEQUENCE</scope>
    <source>
        <strain evidence="4">ATCC 50377</strain>
    </source>
</reference>
<evidence type="ECO:0000313" key="5">
    <source>
        <dbReference type="Proteomes" id="UP000018208"/>
    </source>
</evidence>
<dbReference type="AlphaFoldDB" id="V6LE12"/>
<name>V6LE12_9EUKA</name>
<feature type="region of interest" description="Disordered" evidence="2">
    <location>
        <begin position="479"/>
        <end position="501"/>
    </location>
</feature>
<keyword evidence="5" id="KW-1185">Reference proteome</keyword>
<evidence type="ECO:0000313" key="3">
    <source>
        <dbReference type="EMBL" id="EST42518.1"/>
    </source>
</evidence>
<dbReference type="EMBL" id="KI546159">
    <property type="protein sequence ID" value="EST42518.1"/>
    <property type="molecule type" value="Genomic_DNA"/>
</dbReference>
<organism evidence="3">
    <name type="scientific">Spironucleus salmonicida</name>
    <dbReference type="NCBI Taxonomy" id="348837"/>
    <lineage>
        <taxon>Eukaryota</taxon>
        <taxon>Metamonada</taxon>
        <taxon>Diplomonadida</taxon>
        <taxon>Hexamitidae</taxon>
        <taxon>Hexamitinae</taxon>
        <taxon>Spironucleus</taxon>
    </lineage>
</organism>
<proteinExistence type="predicted"/>
<protein>
    <submittedName>
        <fullName evidence="3">Uncharacterized protein</fullName>
    </submittedName>
</protein>
<dbReference type="Proteomes" id="UP000018208">
    <property type="component" value="Unassembled WGS sequence"/>
</dbReference>
<feature type="coiled-coil region" evidence="1">
    <location>
        <begin position="110"/>
        <end position="335"/>
    </location>
</feature>
<dbReference type="EMBL" id="AUWU02000008">
    <property type="protein sequence ID" value="KAH0569986.1"/>
    <property type="molecule type" value="Genomic_DNA"/>
</dbReference>
<feature type="coiled-coil region" evidence="1">
    <location>
        <begin position="1"/>
        <end position="35"/>
    </location>
</feature>
<reference evidence="3 4" key="1">
    <citation type="journal article" date="2014" name="PLoS Genet.">
        <title>The Genome of Spironucleus salmonicida Highlights a Fish Pathogen Adapted to Fluctuating Environments.</title>
        <authorList>
            <person name="Xu F."/>
            <person name="Jerlstrom-Hultqvist J."/>
            <person name="Einarsson E."/>
            <person name="Astvaldsson A."/>
            <person name="Svard S.G."/>
            <person name="Andersson J.O."/>
        </authorList>
    </citation>
    <scope>NUCLEOTIDE SEQUENCE</scope>
    <source>
        <strain evidence="4">ATCC 50377</strain>
    </source>
</reference>
<dbReference type="VEuPathDB" id="GiardiaDB:SS50377_27959"/>